<dbReference type="PANTHER" id="PTHR36302">
    <property type="entry name" value="BLR7088 PROTEIN"/>
    <property type="match status" value="1"/>
</dbReference>
<dbReference type="SUPFAM" id="SSF110087">
    <property type="entry name" value="DR1885-like metal-binding protein"/>
    <property type="match status" value="1"/>
</dbReference>
<evidence type="ECO:0008006" key="4">
    <source>
        <dbReference type="Google" id="ProtNLM"/>
    </source>
</evidence>
<protein>
    <recommendedName>
        <fullName evidence="4">Copper chaperone PCu(A)C</fullName>
    </recommendedName>
</protein>
<dbReference type="InterPro" id="IPR058248">
    <property type="entry name" value="Lxx211020-like"/>
</dbReference>
<dbReference type="Proteomes" id="UP000599578">
    <property type="component" value="Unassembled WGS sequence"/>
</dbReference>
<dbReference type="EMBL" id="BMLT01000013">
    <property type="protein sequence ID" value="GGO87495.1"/>
    <property type="molecule type" value="Genomic_DNA"/>
</dbReference>
<feature type="signal peptide" evidence="1">
    <location>
        <begin position="1"/>
        <end position="24"/>
    </location>
</feature>
<keyword evidence="3" id="KW-1185">Reference proteome</keyword>
<proteinExistence type="predicted"/>
<organism evidence="2 3">
    <name type="scientific">Marinobacterium nitratireducens</name>
    <dbReference type="NCBI Taxonomy" id="518897"/>
    <lineage>
        <taxon>Bacteria</taxon>
        <taxon>Pseudomonadati</taxon>
        <taxon>Pseudomonadota</taxon>
        <taxon>Gammaproteobacteria</taxon>
        <taxon>Oceanospirillales</taxon>
        <taxon>Oceanospirillaceae</taxon>
        <taxon>Marinobacterium</taxon>
    </lineage>
</organism>
<comment type="caution">
    <text evidence="2">The sequence shown here is derived from an EMBL/GenBank/DDBJ whole genome shotgun (WGS) entry which is preliminary data.</text>
</comment>
<dbReference type="PANTHER" id="PTHR36302:SF1">
    <property type="entry name" value="COPPER CHAPERONE PCU(A)C"/>
    <property type="match status" value="1"/>
</dbReference>
<dbReference type="RefSeq" id="WP_188862487.1">
    <property type="nucleotide sequence ID" value="NZ_BMLT01000013.1"/>
</dbReference>
<gene>
    <name evidence="2" type="ORF">GCM10011348_40820</name>
</gene>
<accession>A0A917ZQ03</accession>
<keyword evidence="1" id="KW-0732">Signal</keyword>
<dbReference type="Pfam" id="PF04314">
    <property type="entry name" value="PCuAC"/>
    <property type="match status" value="1"/>
</dbReference>
<dbReference type="Gene3D" id="2.60.40.1890">
    <property type="entry name" value="PCu(A)C copper chaperone"/>
    <property type="match status" value="1"/>
</dbReference>
<name>A0A917ZQ03_9GAMM</name>
<feature type="chain" id="PRO_5036897091" description="Copper chaperone PCu(A)C" evidence="1">
    <location>
        <begin position="25"/>
        <end position="159"/>
    </location>
</feature>
<dbReference type="InterPro" id="IPR036182">
    <property type="entry name" value="PCuAC_sf"/>
</dbReference>
<reference evidence="2 3" key="1">
    <citation type="journal article" date="2014" name="Int. J. Syst. Evol. Microbiol.">
        <title>Complete genome sequence of Corynebacterium casei LMG S-19264T (=DSM 44701T), isolated from a smear-ripened cheese.</title>
        <authorList>
            <consortium name="US DOE Joint Genome Institute (JGI-PGF)"/>
            <person name="Walter F."/>
            <person name="Albersmeier A."/>
            <person name="Kalinowski J."/>
            <person name="Ruckert C."/>
        </authorList>
    </citation>
    <scope>NUCLEOTIDE SEQUENCE [LARGE SCALE GENOMIC DNA]</scope>
    <source>
        <strain evidence="2 3">CGMCC 1.7286</strain>
    </source>
</reference>
<evidence type="ECO:0000313" key="2">
    <source>
        <dbReference type="EMBL" id="GGO87495.1"/>
    </source>
</evidence>
<dbReference type="AlphaFoldDB" id="A0A917ZQ03"/>
<sequence>MPSFSRFAAPLLASLLCVAGPALAEVTVSDAYARAVPPGQSNSAAFLVIRNDADEAVRLIDAASDSAGVVELHTHSEQDGVLKMRRIDAIEIPGRGEHSLAPGADHLMLIGLTRVLSEGDSIGLSLEFSDGQRLQLDVPVKSIMATMQGMQNGHQHHAE</sequence>
<evidence type="ECO:0000256" key="1">
    <source>
        <dbReference type="SAM" id="SignalP"/>
    </source>
</evidence>
<dbReference type="InterPro" id="IPR007410">
    <property type="entry name" value="LpqE-like"/>
</dbReference>
<evidence type="ECO:0000313" key="3">
    <source>
        <dbReference type="Proteomes" id="UP000599578"/>
    </source>
</evidence>